<evidence type="ECO:0000259" key="1">
    <source>
        <dbReference type="Pfam" id="PF13966"/>
    </source>
</evidence>
<accession>A0A0A9C8D1</accession>
<evidence type="ECO:0000313" key="2">
    <source>
        <dbReference type="EMBL" id="JAD71836.1"/>
    </source>
</evidence>
<sequence>MWLACHNRCWTANRLARRGLPHPDHCPLCDQADESITHLLVNCVVARQIWFQLFQTLGLQHLAPSC</sequence>
<dbReference type="Pfam" id="PF13966">
    <property type="entry name" value="zf-RVT"/>
    <property type="match status" value="1"/>
</dbReference>
<proteinExistence type="predicted"/>
<dbReference type="AlphaFoldDB" id="A0A0A9C8D1"/>
<feature type="domain" description="Reverse transcriptase zinc-binding" evidence="1">
    <location>
        <begin position="1"/>
        <end position="50"/>
    </location>
</feature>
<reference evidence="2" key="1">
    <citation type="submission" date="2014-09" db="EMBL/GenBank/DDBJ databases">
        <authorList>
            <person name="Magalhaes I.L.F."/>
            <person name="Oliveira U."/>
            <person name="Santos F.R."/>
            <person name="Vidigal T.H.D.A."/>
            <person name="Brescovit A.D."/>
            <person name="Santos A.J."/>
        </authorList>
    </citation>
    <scope>NUCLEOTIDE SEQUENCE</scope>
    <source>
        <tissue evidence="2">Shoot tissue taken approximately 20 cm above the soil surface</tissue>
    </source>
</reference>
<organism evidence="2">
    <name type="scientific">Arundo donax</name>
    <name type="common">Giant reed</name>
    <name type="synonym">Donax arundinaceus</name>
    <dbReference type="NCBI Taxonomy" id="35708"/>
    <lineage>
        <taxon>Eukaryota</taxon>
        <taxon>Viridiplantae</taxon>
        <taxon>Streptophyta</taxon>
        <taxon>Embryophyta</taxon>
        <taxon>Tracheophyta</taxon>
        <taxon>Spermatophyta</taxon>
        <taxon>Magnoliopsida</taxon>
        <taxon>Liliopsida</taxon>
        <taxon>Poales</taxon>
        <taxon>Poaceae</taxon>
        <taxon>PACMAD clade</taxon>
        <taxon>Arundinoideae</taxon>
        <taxon>Arundineae</taxon>
        <taxon>Arundo</taxon>
    </lineage>
</organism>
<name>A0A0A9C8D1_ARUDO</name>
<dbReference type="EMBL" id="GBRH01226059">
    <property type="protein sequence ID" value="JAD71836.1"/>
    <property type="molecule type" value="Transcribed_RNA"/>
</dbReference>
<dbReference type="InterPro" id="IPR026960">
    <property type="entry name" value="RVT-Znf"/>
</dbReference>
<protein>
    <recommendedName>
        <fullName evidence="1">Reverse transcriptase zinc-binding domain-containing protein</fullName>
    </recommendedName>
</protein>
<reference evidence="2" key="2">
    <citation type="journal article" date="2015" name="Data Brief">
        <title>Shoot transcriptome of the giant reed, Arundo donax.</title>
        <authorList>
            <person name="Barrero R.A."/>
            <person name="Guerrero F.D."/>
            <person name="Moolhuijzen P."/>
            <person name="Goolsby J.A."/>
            <person name="Tidwell J."/>
            <person name="Bellgard S.E."/>
            <person name="Bellgard M.I."/>
        </authorList>
    </citation>
    <scope>NUCLEOTIDE SEQUENCE</scope>
    <source>
        <tissue evidence="2">Shoot tissue taken approximately 20 cm above the soil surface</tissue>
    </source>
</reference>